<proteinExistence type="predicted"/>
<name>A0A8H7E2L0_9EURO</name>
<gene>
    <name evidence="1" type="ORF">GJ744_000388</name>
</gene>
<comment type="caution">
    <text evidence="1">The sequence shown here is derived from an EMBL/GenBank/DDBJ whole genome shotgun (WGS) entry which is preliminary data.</text>
</comment>
<reference evidence="1" key="1">
    <citation type="submission" date="2020-02" db="EMBL/GenBank/DDBJ databases">
        <authorList>
            <person name="Palmer J.M."/>
        </authorList>
    </citation>
    <scope>NUCLEOTIDE SEQUENCE</scope>
    <source>
        <strain evidence="1">EPUS1.4</strain>
        <tissue evidence="1">Thallus</tissue>
    </source>
</reference>
<protein>
    <submittedName>
        <fullName evidence="1">Uncharacterized protein</fullName>
    </submittedName>
</protein>
<accession>A0A8H7E2L0</accession>
<dbReference type="AlphaFoldDB" id="A0A8H7E2L0"/>
<keyword evidence="2" id="KW-1185">Reference proteome</keyword>
<organism evidence="1 2">
    <name type="scientific">Endocarpon pusillum</name>
    <dbReference type="NCBI Taxonomy" id="364733"/>
    <lineage>
        <taxon>Eukaryota</taxon>
        <taxon>Fungi</taxon>
        <taxon>Dikarya</taxon>
        <taxon>Ascomycota</taxon>
        <taxon>Pezizomycotina</taxon>
        <taxon>Eurotiomycetes</taxon>
        <taxon>Chaetothyriomycetidae</taxon>
        <taxon>Verrucariales</taxon>
        <taxon>Verrucariaceae</taxon>
        <taxon>Endocarpon</taxon>
    </lineage>
</organism>
<dbReference type="EMBL" id="JAACFV010000100">
    <property type="protein sequence ID" value="KAF7505813.1"/>
    <property type="molecule type" value="Genomic_DNA"/>
</dbReference>
<sequence length="72" mass="8061">MIATHQYRLDTAPTPPMTTHFEKKGQRLGSHARVHSIRCCNANFRQAPGESSGDFLPSEPLDRCPQLTEVLI</sequence>
<evidence type="ECO:0000313" key="2">
    <source>
        <dbReference type="Proteomes" id="UP000606974"/>
    </source>
</evidence>
<evidence type="ECO:0000313" key="1">
    <source>
        <dbReference type="EMBL" id="KAF7505813.1"/>
    </source>
</evidence>
<dbReference type="Proteomes" id="UP000606974">
    <property type="component" value="Unassembled WGS sequence"/>
</dbReference>